<evidence type="ECO:0000256" key="3">
    <source>
        <dbReference type="ARBA" id="ARBA00022643"/>
    </source>
</evidence>
<feature type="domain" description="FMN hydroxy acid dehydrogenase" evidence="6">
    <location>
        <begin position="4"/>
        <end position="386"/>
    </location>
</feature>
<keyword evidence="3" id="KW-0288">FMN</keyword>
<dbReference type="PROSITE" id="PS51349">
    <property type="entry name" value="FMN_HYDROXY_ACID_DH_2"/>
    <property type="match status" value="1"/>
</dbReference>
<organism evidence="7 8">
    <name type="scientific">Rhizobium bangladeshense</name>
    <dbReference type="NCBI Taxonomy" id="1138189"/>
    <lineage>
        <taxon>Bacteria</taxon>
        <taxon>Pseudomonadati</taxon>
        <taxon>Pseudomonadota</taxon>
        <taxon>Alphaproteobacteria</taxon>
        <taxon>Hyphomicrobiales</taxon>
        <taxon>Rhizobiaceae</taxon>
        <taxon>Rhizobium/Agrobacterium group</taxon>
        <taxon>Rhizobium</taxon>
    </lineage>
</organism>
<dbReference type="Proteomes" id="UP000720124">
    <property type="component" value="Unassembled WGS sequence"/>
</dbReference>
<keyword evidence="4" id="KW-0560">Oxidoreductase</keyword>
<dbReference type="Pfam" id="PF01070">
    <property type="entry name" value="FMN_dh"/>
    <property type="match status" value="1"/>
</dbReference>
<evidence type="ECO:0000256" key="4">
    <source>
        <dbReference type="ARBA" id="ARBA00023002"/>
    </source>
</evidence>
<dbReference type="Gene3D" id="3.20.20.70">
    <property type="entry name" value="Aldolase class I"/>
    <property type="match status" value="1"/>
</dbReference>
<name>A0ABS7LM55_9HYPH</name>
<dbReference type="PANTHER" id="PTHR10578">
    <property type="entry name" value="S -2-HYDROXY-ACID OXIDASE-RELATED"/>
    <property type="match status" value="1"/>
</dbReference>
<comment type="similarity">
    <text evidence="5">Belongs to the FMN-dependent alpha-hydroxy acid dehydrogenase family.</text>
</comment>
<dbReference type="SUPFAM" id="SSF51395">
    <property type="entry name" value="FMN-linked oxidoreductases"/>
    <property type="match status" value="1"/>
</dbReference>
<dbReference type="RefSeq" id="WP_221094679.1">
    <property type="nucleotide sequence ID" value="NZ_JABDWX010000007.1"/>
</dbReference>
<evidence type="ECO:0000256" key="1">
    <source>
        <dbReference type="ARBA" id="ARBA00001917"/>
    </source>
</evidence>
<dbReference type="InterPro" id="IPR000262">
    <property type="entry name" value="FMN-dep_DH"/>
</dbReference>
<protein>
    <submittedName>
        <fullName evidence="7">Alpha-hydroxy-acid oxidizing protein</fullName>
    </submittedName>
</protein>
<dbReference type="PROSITE" id="PS00557">
    <property type="entry name" value="FMN_HYDROXY_ACID_DH_1"/>
    <property type="match status" value="1"/>
</dbReference>
<evidence type="ECO:0000313" key="8">
    <source>
        <dbReference type="Proteomes" id="UP000720124"/>
    </source>
</evidence>
<gene>
    <name evidence="7" type="ORF">HJA87_22155</name>
</gene>
<dbReference type="InterPro" id="IPR008259">
    <property type="entry name" value="FMN_hydac_DH_AS"/>
</dbReference>
<dbReference type="InterPro" id="IPR012133">
    <property type="entry name" value="Alpha-hydoxy_acid_DH_FMN"/>
</dbReference>
<dbReference type="InterPro" id="IPR013785">
    <property type="entry name" value="Aldolase_TIM"/>
</dbReference>
<evidence type="ECO:0000256" key="5">
    <source>
        <dbReference type="ARBA" id="ARBA00024042"/>
    </source>
</evidence>
<accession>A0ABS7LM55</accession>
<evidence type="ECO:0000259" key="6">
    <source>
        <dbReference type="PROSITE" id="PS51349"/>
    </source>
</evidence>
<sequence length="400" mass="43286">MDSALERRFPCVADMEKAAQRRMPRFAWDYLAGGLGREASVRRNLAAMEEVVLMPGYLADADEPDTGASLFGHRFDAPFAVAPLGLAGLLWPGSELPLAQAARQHNVPYILSTFANTSLETIRPAGGDHSWFQFYPPNDPAMEDDMVDRARRAGYDVLVVTVDIPASTRRERNIRNGLTIPPVYDLSTIMQVAMRPSWAMGILQNGAPDFANLSPYYPKGSSLAAAAEFVGRVMTGHVTRERFKKIRDAWPGKILVKGVLRADEAEEYMSLGGDGLIVSNHGGRQLDAAPSAAEVIGEIRARLGPKALLLADGGVRSGLDIARMLALGADFVLIGRAFLFACAAIGRRGGDHLMNVLKAELTATMAQLGCRTVKDLPECRWRPKAGGGKPNLISNGELCD</sequence>
<keyword evidence="8" id="KW-1185">Reference proteome</keyword>
<dbReference type="CDD" id="cd02809">
    <property type="entry name" value="alpha_hydroxyacid_oxid_FMN"/>
    <property type="match status" value="1"/>
</dbReference>
<dbReference type="InterPro" id="IPR037396">
    <property type="entry name" value="FMN_HAD"/>
</dbReference>
<comment type="caution">
    <text evidence="7">The sequence shown here is derived from an EMBL/GenBank/DDBJ whole genome shotgun (WGS) entry which is preliminary data.</text>
</comment>
<dbReference type="PIRSF" id="PIRSF000138">
    <property type="entry name" value="Al-hdrx_acd_dh"/>
    <property type="match status" value="1"/>
</dbReference>
<dbReference type="EMBL" id="JABTXI010000009">
    <property type="protein sequence ID" value="MBY3592561.1"/>
    <property type="molecule type" value="Genomic_DNA"/>
</dbReference>
<reference evidence="7 8" key="1">
    <citation type="submission" date="2020-06" db="EMBL/GenBank/DDBJ databases">
        <title>Global-level population genomics: horizontal gene transfer, symbiosis and evolution in Rhizobia.</title>
        <authorList>
            <person name="Gai Y."/>
        </authorList>
    </citation>
    <scope>NUCLEOTIDE SEQUENCE [LARGE SCALE GENOMIC DNA]</scope>
    <source>
        <strain evidence="7 8">PLR6_1b</strain>
    </source>
</reference>
<evidence type="ECO:0000256" key="2">
    <source>
        <dbReference type="ARBA" id="ARBA00022630"/>
    </source>
</evidence>
<proteinExistence type="inferred from homology"/>
<dbReference type="PANTHER" id="PTHR10578:SF107">
    <property type="entry name" value="2-HYDROXYACID OXIDASE 1"/>
    <property type="match status" value="1"/>
</dbReference>
<keyword evidence="2" id="KW-0285">Flavoprotein</keyword>
<evidence type="ECO:0000313" key="7">
    <source>
        <dbReference type="EMBL" id="MBY3592561.1"/>
    </source>
</evidence>
<comment type="cofactor">
    <cofactor evidence="1">
        <name>FMN</name>
        <dbReference type="ChEBI" id="CHEBI:58210"/>
    </cofactor>
</comment>